<gene>
    <name evidence="1" type="ORF">J2Z66_007615</name>
</gene>
<reference evidence="1 2" key="1">
    <citation type="submission" date="2021-03" db="EMBL/GenBank/DDBJ databases">
        <title>Genomic Encyclopedia of Type Strains, Phase IV (KMG-IV): sequencing the most valuable type-strain genomes for metagenomic binning, comparative biology and taxonomic classification.</title>
        <authorList>
            <person name="Goeker M."/>
        </authorList>
    </citation>
    <scope>NUCLEOTIDE SEQUENCE [LARGE SCALE GENOMIC DNA]</scope>
    <source>
        <strain evidence="1 2">DSM 26048</strain>
    </source>
</reference>
<evidence type="ECO:0000313" key="2">
    <source>
        <dbReference type="Proteomes" id="UP001519287"/>
    </source>
</evidence>
<evidence type="ECO:0000313" key="1">
    <source>
        <dbReference type="EMBL" id="MBP1995973.1"/>
    </source>
</evidence>
<sequence>MLQPFMNIKNWDKIGLSVAESANRLRHIAYFDRQLMRIEAGRMVGCPEYEIKGALANIAWFDASHHEQLRNRCKQLRMSSAAFDKCPEPELELLLAKVLDSGSTLLLLVALFEVIKPAQIAAIQRYMEATQPLVDQPSLHMLRHQLLDREEQVQWGQQAILSLSEKASEEELDEARRWNEYLHKLLAAAGGADGISAKVPVADAEHIATIPYTAPEQSARDERYKTSTTKFKDIEFEDSSAGRFKMMLYSRYFEMSPAEGVAYVLFQSAGKPWAFYLDTARHLWDEVRHSWFGEAALRKLGYDVYEAPNWTGFYDISKNLFELDEAYIHLTIAIEQAAMKYPPGKREEWEFARDIAQDPLMTTFQDFDWADEVVHAGFGKKWVIDFLYKGDVEKAKLVADATWEKRAKFMELKAQGEQEAHSHFAGDY</sequence>
<dbReference type="RefSeq" id="WP_209977983.1">
    <property type="nucleotide sequence ID" value="NZ_JAGGLB010000041.1"/>
</dbReference>
<name>A0ABS4J804_9BACL</name>
<protein>
    <recommendedName>
        <fullName evidence="3">DUF455 family protein</fullName>
    </recommendedName>
</protein>
<proteinExistence type="predicted"/>
<evidence type="ECO:0008006" key="3">
    <source>
        <dbReference type="Google" id="ProtNLM"/>
    </source>
</evidence>
<keyword evidence="2" id="KW-1185">Reference proteome</keyword>
<comment type="caution">
    <text evidence="1">The sequence shown here is derived from an EMBL/GenBank/DDBJ whole genome shotgun (WGS) entry which is preliminary data.</text>
</comment>
<organism evidence="1 2">
    <name type="scientific">Paenibacillus eucommiae</name>
    <dbReference type="NCBI Taxonomy" id="1355755"/>
    <lineage>
        <taxon>Bacteria</taxon>
        <taxon>Bacillati</taxon>
        <taxon>Bacillota</taxon>
        <taxon>Bacilli</taxon>
        <taxon>Bacillales</taxon>
        <taxon>Paenibacillaceae</taxon>
        <taxon>Paenibacillus</taxon>
    </lineage>
</organism>
<dbReference type="EMBL" id="JAGGLB010000041">
    <property type="protein sequence ID" value="MBP1995973.1"/>
    <property type="molecule type" value="Genomic_DNA"/>
</dbReference>
<dbReference type="Proteomes" id="UP001519287">
    <property type="component" value="Unassembled WGS sequence"/>
</dbReference>
<accession>A0ABS4J804</accession>